<reference evidence="4" key="1">
    <citation type="journal article" date="2022" name="Int. J. Syst. Evol. Microbiol.">
        <title>Anaeromyxobacter oryzae sp. nov., Anaeromyxobacter diazotrophicus sp. nov. and Anaeromyxobacter paludicola sp. nov., isolated from paddy soils.</title>
        <authorList>
            <person name="Itoh H."/>
            <person name="Xu Z."/>
            <person name="Mise K."/>
            <person name="Masuda Y."/>
            <person name="Ushijima N."/>
            <person name="Hayakawa C."/>
            <person name="Shiratori Y."/>
            <person name="Senoo K."/>
        </authorList>
    </citation>
    <scope>NUCLEOTIDE SEQUENCE [LARGE SCALE GENOMIC DNA]</scope>
    <source>
        <strain evidence="4">Red232</strain>
    </source>
</reference>
<dbReference type="PANTHER" id="PTHR38431:SF1">
    <property type="entry name" value="BLL2305 PROTEIN"/>
    <property type="match status" value="1"/>
</dbReference>
<feature type="region of interest" description="Disordered" evidence="1">
    <location>
        <begin position="1"/>
        <end position="20"/>
    </location>
</feature>
<feature type="domain" description="PBP" evidence="2">
    <location>
        <begin position="20"/>
        <end position="108"/>
    </location>
</feature>
<evidence type="ECO:0000313" key="3">
    <source>
        <dbReference type="EMBL" id="BDG04165.1"/>
    </source>
</evidence>
<dbReference type="Proteomes" id="UP001162891">
    <property type="component" value="Chromosome"/>
</dbReference>
<dbReference type="InterPro" id="IPR024370">
    <property type="entry name" value="PBP_domain"/>
</dbReference>
<protein>
    <recommendedName>
        <fullName evidence="2">PBP domain-containing protein</fullName>
    </recommendedName>
</protein>
<dbReference type="EMBL" id="AP025591">
    <property type="protein sequence ID" value="BDG04165.1"/>
    <property type="molecule type" value="Genomic_DNA"/>
</dbReference>
<proteinExistence type="predicted"/>
<dbReference type="PANTHER" id="PTHR38431">
    <property type="entry name" value="BLL2305 PROTEIN"/>
    <property type="match status" value="1"/>
</dbReference>
<dbReference type="RefSeq" id="WP_248352536.1">
    <property type="nucleotide sequence ID" value="NZ_AP025591.1"/>
</dbReference>
<gene>
    <name evidence="3" type="ORF">AMOR_31610</name>
</gene>
<accession>A0ABM7WXF9</accession>
<sequence>MPRLYTSGGGPRPAAARAAATPRAHLDAALRRERLAPERIHRRALLLDPHLDVACAVAAGRADVSLGSRAWGERAGLSFTPLATEACGLIVKARDHGDARLVRLCEVAQGAAFRGEMGAIPGYAPAGAGDIRYDA</sequence>
<keyword evidence="4" id="KW-1185">Reference proteome</keyword>
<name>A0ABM7WXF9_9BACT</name>
<dbReference type="Pfam" id="PF12727">
    <property type="entry name" value="PBP_like"/>
    <property type="match status" value="1"/>
</dbReference>
<organism evidence="3 4">
    <name type="scientific">Anaeromyxobacter oryzae</name>
    <dbReference type="NCBI Taxonomy" id="2918170"/>
    <lineage>
        <taxon>Bacteria</taxon>
        <taxon>Pseudomonadati</taxon>
        <taxon>Myxococcota</taxon>
        <taxon>Myxococcia</taxon>
        <taxon>Myxococcales</taxon>
        <taxon>Cystobacterineae</taxon>
        <taxon>Anaeromyxobacteraceae</taxon>
        <taxon>Anaeromyxobacter</taxon>
    </lineage>
</organism>
<evidence type="ECO:0000256" key="1">
    <source>
        <dbReference type="SAM" id="MobiDB-lite"/>
    </source>
</evidence>
<evidence type="ECO:0000259" key="2">
    <source>
        <dbReference type="Pfam" id="PF12727"/>
    </source>
</evidence>
<evidence type="ECO:0000313" key="4">
    <source>
        <dbReference type="Proteomes" id="UP001162891"/>
    </source>
</evidence>